<sequence length="145" mass="16117">MNEFEIIEYYFKPKLLNNQYIPTLGIGDDAAVITIKEGEELVVSMDTLVEGVHFLRDTSPRDIASKSVLVNLSDMAAMGAAPRWITLSLTLPENNIDWIKKFSSQFNNLAAKYSLLLIGGDLTKGPLSITIQMHGTVPKGRFLCR</sequence>
<dbReference type="PANTHER" id="PTHR30270">
    <property type="entry name" value="THIAMINE-MONOPHOSPHATE KINASE"/>
    <property type="match status" value="1"/>
</dbReference>
<proteinExistence type="predicted"/>
<dbReference type="Pfam" id="PF00586">
    <property type="entry name" value="AIRS"/>
    <property type="match status" value="1"/>
</dbReference>
<dbReference type="InterPro" id="IPR006283">
    <property type="entry name" value="ThiL-like"/>
</dbReference>
<protein>
    <recommendedName>
        <fullName evidence="1">PurM-like N-terminal domain-containing protein</fullName>
    </recommendedName>
</protein>
<gene>
    <name evidence="2" type="ORF">METZ01_LOCUS148283</name>
</gene>
<dbReference type="SUPFAM" id="SSF55326">
    <property type="entry name" value="PurM N-terminal domain-like"/>
    <property type="match status" value="1"/>
</dbReference>
<dbReference type="GO" id="GO:0009030">
    <property type="term" value="F:thiamine-phosphate kinase activity"/>
    <property type="evidence" value="ECO:0007669"/>
    <property type="project" value="InterPro"/>
</dbReference>
<feature type="non-terminal residue" evidence="2">
    <location>
        <position position="145"/>
    </location>
</feature>
<organism evidence="2">
    <name type="scientific">marine metagenome</name>
    <dbReference type="NCBI Taxonomy" id="408172"/>
    <lineage>
        <taxon>unclassified sequences</taxon>
        <taxon>metagenomes</taxon>
        <taxon>ecological metagenomes</taxon>
    </lineage>
</organism>
<dbReference type="PANTHER" id="PTHR30270:SF0">
    <property type="entry name" value="THIAMINE-MONOPHOSPHATE KINASE"/>
    <property type="match status" value="1"/>
</dbReference>
<evidence type="ECO:0000313" key="2">
    <source>
        <dbReference type="EMBL" id="SVA95429.1"/>
    </source>
</evidence>
<dbReference type="GO" id="GO:0009228">
    <property type="term" value="P:thiamine biosynthetic process"/>
    <property type="evidence" value="ECO:0007669"/>
    <property type="project" value="InterPro"/>
</dbReference>
<accession>A0A382A214</accession>
<dbReference type="EMBL" id="UINC01023550">
    <property type="protein sequence ID" value="SVA95429.1"/>
    <property type="molecule type" value="Genomic_DNA"/>
</dbReference>
<reference evidence="2" key="1">
    <citation type="submission" date="2018-05" db="EMBL/GenBank/DDBJ databases">
        <authorList>
            <person name="Lanie J.A."/>
            <person name="Ng W.-L."/>
            <person name="Kazmierczak K.M."/>
            <person name="Andrzejewski T.M."/>
            <person name="Davidsen T.M."/>
            <person name="Wayne K.J."/>
            <person name="Tettelin H."/>
            <person name="Glass J.I."/>
            <person name="Rusch D."/>
            <person name="Podicherti R."/>
            <person name="Tsui H.-C.T."/>
            <person name="Winkler M.E."/>
        </authorList>
    </citation>
    <scope>NUCLEOTIDE SEQUENCE</scope>
</reference>
<dbReference type="CDD" id="cd02194">
    <property type="entry name" value="ThiL"/>
    <property type="match status" value="1"/>
</dbReference>
<dbReference type="InterPro" id="IPR036921">
    <property type="entry name" value="PurM-like_N_sf"/>
</dbReference>
<evidence type="ECO:0000259" key="1">
    <source>
        <dbReference type="Pfam" id="PF00586"/>
    </source>
</evidence>
<dbReference type="Gene3D" id="3.30.1330.10">
    <property type="entry name" value="PurM-like, N-terminal domain"/>
    <property type="match status" value="1"/>
</dbReference>
<dbReference type="InterPro" id="IPR016188">
    <property type="entry name" value="PurM-like_N"/>
</dbReference>
<feature type="domain" description="PurM-like N-terminal" evidence="1">
    <location>
        <begin position="27"/>
        <end position="137"/>
    </location>
</feature>
<dbReference type="AlphaFoldDB" id="A0A382A214"/>
<name>A0A382A214_9ZZZZ</name>